<dbReference type="EC" id="2.3.1.199" evidence="10"/>
<feature type="transmembrane region" description="Helical" evidence="10">
    <location>
        <begin position="72"/>
        <end position="91"/>
    </location>
</feature>
<dbReference type="Proteomes" id="UP000821853">
    <property type="component" value="Chromosome 9"/>
</dbReference>
<organism evidence="11 12">
    <name type="scientific">Haemaphysalis longicornis</name>
    <name type="common">Bush tick</name>
    <dbReference type="NCBI Taxonomy" id="44386"/>
    <lineage>
        <taxon>Eukaryota</taxon>
        <taxon>Metazoa</taxon>
        <taxon>Ecdysozoa</taxon>
        <taxon>Arthropoda</taxon>
        <taxon>Chelicerata</taxon>
        <taxon>Arachnida</taxon>
        <taxon>Acari</taxon>
        <taxon>Parasitiformes</taxon>
        <taxon>Ixodida</taxon>
        <taxon>Ixodoidea</taxon>
        <taxon>Ixodidae</taxon>
        <taxon>Haemaphysalinae</taxon>
        <taxon>Haemaphysalis</taxon>
    </lineage>
</organism>
<proteinExistence type="inferred from homology"/>
<keyword evidence="6 10" id="KW-1133">Transmembrane helix</keyword>
<dbReference type="InterPro" id="IPR002076">
    <property type="entry name" value="ELO_fam"/>
</dbReference>
<dbReference type="OrthoDB" id="434092at2759"/>
<dbReference type="EMBL" id="JABSTR010000011">
    <property type="protein sequence ID" value="KAH9381014.1"/>
    <property type="molecule type" value="Genomic_DNA"/>
</dbReference>
<feature type="transmembrane region" description="Helical" evidence="10">
    <location>
        <begin position="31"/>
        <end position="51"/>
    </location>
</feature>
<keyword evidence="4 10" id="KW-0812">Transmembrane</keyword>
<keyword evidence="2 10" id="KW-0444">Lipid biosynthesis</keyword>
<evidence type="ECO:0000256" key="8">
    <source>
        <dbReference type="ARBA" id="ARBA00023136"/>
    </source>
</evidence>
<keyword evidence="7 10" id="KW-0443">Lipid metabolism</keyword>
<name>A0A9J6GR29_HAELO</name>
<dbReference type="GO" id="GO:0009922">
    <property type="term" value="F:fatty acid elongase activity"/>
    <property type="evidence" value="ECO:0007669"/>
    <property type="project" value="UniProtKB-EC"/>
</dbReference>
<accession>A0A9J6GR29</accession>
<feature type="transmembrane region" description="Helical" evidence="10">
    <location>
        <begin position="176"/>
        <end position="200"/>
    </location>
</feature>
<dbReference type="OMA" id="VLEISWW"/>
<dbReference type="GO" id="GO:0005789">
    <property type="term" value="C:endoplasmic reticulum membrane"/>
    <property type="evidence" value="ECO:0007669"/>
    <property type="project" value="TreeGrafter"/>
</dbReference>
<evidence type="ECO:0000313" key="12">
    <source>
        <dbReference type="Proteomes" id="UP000821853"/>
    </source>
</evidence>
<dbReference type="GO" id="GO:0019367">
    <property type="term" value="P:fatty acid elongation, saturated fatty acid"/>
    <property type="evidence" value="ECO:0007669"/>
    <property type="project" value="TreeGrafter"/>
</dbReference>
<comment type="caution">
    <text evidence="11">The sequence shown here is derived from an EMBL/GenBank/DDBJ whole genome shotgun (WGS) entry which is preliminary data.</text>
</comment>
<feature type="transmembrane region" description="Helical" evidence="10">
    <location>
        <begin position="149"/>
        <end position="170"/>
    </location>
</feature>
<keyword evidence="9 10" id="KW-0275">Fatty acid biosynthesis</keyword>
<dbReference type="PANTHER" id="PTHR11157">
    <property type="entry name" value="FATTY ACID ACYL TRANSFERASE-RELATED"/>
    <property type="match status" value="1"/>
</dbReference>
<keyword evidence="3 10" id="KW-0808">Transferase</keyword>
<evidence type="ECO:0000256" key="3">
    <source>
        <dbReference type="ARBA" id="ARBA00022679"/>
    </source>
</evidence>
<evidence type="ECO:0000256" key="2">
    <source>
        <dbReference type="ARBA" id="ARBA00022516"/>
    </source>
</evidence>
<dbReference type="GO" id="GO:0030148">
    <property type="term" value="P:sphingolipid biosynthetic process"/>
    <property type="evidence" value="ECO:0007669"/>
    <property type="project" value="TreeGrafter"/>
</dbReference>
<evidence type="ECO:0000256" key="5">
    <source>
        <dbReference type="ARBA" id="ARBA00022832"/>
    </source>
</evidence>
<dbReference type="Pfam" id="PF01151">
    <property type="entry name" value="ELO"/>
    <property type="match status" value="1"/>
</dbReference>
<dbReference type="PANTHER" id="PTHR11157:SF69">
    <property type="entry name" value="ELONGATION OF VERY LONG CHAIN FATTY ACIDS PROTEIN 7"/>
    <property type="match status" value="1"/>
</dbReference>
<evidence type="ECO:0000313" key="11">
    <source>
        <dbReference type="EMBL" id="KAH9381014.1"/>
    </source>
</evidence>
<dbReference type="GO" id="GO:0042761">
    <property type="term" value="P:very long-chain fatty acid biosynthetic process"/>
    <property type="evidence" value="ECO:0007669"/>
    <property type="project" value="TreeGrafter"/>
</dbReference>
<keyword evidence="12" id="KW-1185">Reference proteome</keyword>
<comment type="subcellular location">
    <subcellularLocation>
        <location evidence="1">Membrane</location>
        <topology evidence="1">Multi-pass membrane protein</topology>
    </subcellularLocation>
</comment>
<comment type="catalytic activity">
    <reaction evidence="10">
        <text>a very-long-chain acyl-CoA + malonyl-CoA + H(+) = a very-long-chain 3-oxoacyl-CoA + CO2 + CoA</text>
        <dbReference type="Rhea" id="RHEA:32727"/>
        <dbReference type="ChEBI" id="CHEBI:15378"/>
        <dbReference type="ChEBI" id="CHEBI:16526"/>
        <dbReference type="ChEBI" id="CHEBI:57287"/>
        <dbReference type="ChEBI" id="CHEBI:57384"/>
        <dbReference type="ChEBI" id="CHEBI:90725"/>
        <dbReference type="ChEBI" id="CHEBI:90736"/>
        <dbReference type="EC" id="2.3.1.199"/>
    </reaction>
</comment>
<gene>
    <name evidence="11" type="ORF">HPB48_008228</name>
</gene>
<evidence type="ECO:0000256" key="6">
    <source>
        <dbReference type="ARBA" id="ARBA00022989"/>
    </source>
</evidence>
<reference evidence="11 12" key="1">
    <citation type="journal article" date="2020" name="Cell">
        <title>Large-Scale Comparative Analyses of Tick Genomes Elucidate Their Genetic Diversity and Vector Capacities.</title>
        <authorList>
            <consortium name="Tick Genome and Microbiome Consortium (TIGMIC)"/>
            <person name="Jia N."/>
            <person name="Wang J."/>
            <person name="Shi W."/>
            <person name="Du L."/>
            <person name="Sun Y."/>
            <person name="Zhan W."/>
            <person name="Jiang J.F."/>
            <person name="Wang Q."/>
            <person name="Zhang B."/>
            <person name="Ji P."/>
            <person name="Bell-Sakyi L."/>
            <person name="Cui X.M."/>
            <person name="Yuan T.T."/>
            <person name="Jiang B.G."/>
            <person name="Yang W.F."/>
            <person name="Lam T.T."/>
            <person name="Chang Q.C."/>
            <person name="Ding S.J."/>
            <person name="Wang X.J."/>
            <person name="Zhu J.G."/>
            <person name="Ruan X.D."/>
            <person name="Zhao L."/>
            <person name="Wei J.T."/>
            <person name="Ye R.Z."/>
            <person name="Que T.C."/>
            <person name="Du C.H."/>
            <person name="Zhou Y.H."/>
            <person name="Cheng J.X."/>
            <person name="Dai P.F."/>
            <person name="Guo W.B."/>
            <person name="Han X.H."/>
            <person name="Huang E.J."/>
            <person name="Li L.F."/>
            <person name="Wei W."/>
            <person name="Gao Y.C."/>
            <person name="Liu J.Z."/>
            <person name="Shao H.Z."/>
            <person name="Wang X."/>
            <person name="Wang C.C."/>
            <person name="Yang T.C."/>
            <person name="Huo Q.B."/>
            <person name="Li W."/>
            <person name="Chen H.Y."/>
            <person name="Chen S.E."/>
            <person name="Zhou L.G."/>
            <person name="Ni X.B."/>
            <person name="Tian J.H."/>
            <person name="Sheng Y."/>
            <person name="Liu T."/>
            <person name="Pan Y.S."/>
            <person name="Xia L.Y."/>
            <person name="Li J."/>
            <person name="Zhao F."/>
            <person name="Cao W.C."/>
        </authorList>
    </citation>
    <scope>NUCLEOTIDE SEQUENCE [LARGE SCALE GENOMIC DNA]</scope>
    <source>
        <strain evidence="11">HaeL-2018</strain>
    </source>
</reference>
<comment type="similarity">
    <text evidence="10">Belongs to the ELO family.</text>
</comment>
<dbReference type="GO" id="GO:0034625">
    <property type="term" value="P:fatty acid elongation, monounsaturated fatty acid"/>
    <property type="evidence" value="ECO:0007669"/>
    <property type="project" value="TreeGrafter"/>
</dbReference>
<evidence type="ECO:0000256" key="7">
    <source>
        <dbReference type="ARBA" id="ARBA00023098"/>
    </source>
</evidence>
<keyword evidence="8 10" id="KW-0472">Membrane</keyword>
<dbReference type="GO" id="GO:0034626">
    <property type="term" value="P:fatty acid elongation, polyunsaturated fatty acid"/>
    <property type="evidence" value="ECO:0007669"/>
    <property type="project" value="TreeGrafter"/>
</dbReference>
<sequence length="282" mass="31924">MTAPLVTPTTGAPSTSLLRKLEVLTDPRVKGWGITTDARFMFPLLIAYVYVAKIGGPRWMKNRPAFDLKGAILLYNLSMVVANALFVVKFLKHSYLGGGYSFFCQGIDYAAADNDTVSVLSTAWWYAFVRIADFLDTVFFVLRKKNSQVTFLHVVHHFLVVLSCWIWLNFGHDGQVILGVCVNASVHVVMYGYYFLAALGPAVRKHLWWKRHLTTLQIFQMVFVVAHMQIPLFYDCGYPKALCLVETAELCLGITLFMNFYRKTYKSRSCERSGIVNAAKSD</sequence>
<evidence type="ECO:0000256" key="4">
    <source>
        <dbReference type="ARBA" id="ARBA00022692"/>
    </source>
</evidence>
<dbReference type="AlphaFoldDB" id="A0A9J6GR29"/>
<keyword evidence="5 10" id="KW-0276">Fatty acid metabolism</keyword>
<protein>
    <recommendedName>
        <fullName evidence="10">Elongation of very long chain fatty acids protein</fullName>
        <ecNumber evidence="10">2.3.1.199</ecNumber>
    </recommendedName>
    <alternativeName>
        <fullName evidence="10">Very-long-chain 3-oxoacyl-CoA synthase</fullName>
    </alternativeName>
</protein>
<feature type="transmembrane region" description="Helical" evidence="10">
    <location>
        <begin position="123"/>
        <end position="142"/>
    </location>
</feature>
<evidence type="ECO:0000256" key="1">
    <source>
        <dbReference type="ARBA" id="ARBA00004141"/>
    </source>
</evidence>
<dbReference type="VEuPathDB" id="VectorBase:HLOH_044430"/>
<evidence type="ECO:0000256" key="10">
    <source>
        <dbReference type="RuleBase" id="RU361115"/>
    </source>
</evidence>
<evidence type="ECO:0000256" key="9">
    <source>
        <dbReference type="ARBA" id="ARBA00023160"/>
    </source>
</evidence>